<dbReference type="PANTHER" id="PTHR13018">
    <property type="entry name" value="PROBABLE MEMBRANE PROTEIN DUF221-RELATED"/>
    <property type="match status" value="1"/>
</dbReference>
<dbReference type="EMBL" id="CT867986">
    <property type="protein sequence ID" value="CAK56483.1"/>
    <property type="molecule type" value="Genomic_DNA"/>
</dbReference>
<keyword evidence="2" id="KW-0472">Membrane</keyword>
<feature type="region of interest" description="Disordered" evidence="1">
    <location>
        <begin position="813"/>
        <end position="834"/>
    </location>
</feature>
<dbReference type="STRING" id="5888.A0BD66"/>
<name>A0BD66_PARTE</name>
<dbReference type="InParanoid" id="A0BD66"/>
<gene>
    <name evidence="3" type="ORF">GSPATT00004577001</name>
</gene>
<dbReference type="RefSeq" id="XP_001423881.1">
    <property type="nucleotide sequence ID" value="XM_001423844.1"/>
</dbReference>
<feature type="transmembrane region" description="Helical" evidence="2">
    <location>
        <begin position="154"/>
        <end position="171"/>
    </location>
</feature>
<evidence type="ECO:0000256" key="2">
    <source>
        <dbReference type="SAM" id="Phobius"/>
    </source>
</evidence>
<keyword evidence="4" id="KW-1185">Reference proteome</keyword>
<accession>A0BD66</accession>
<feature type="compositionally biased region" description="Basic and acidic residues" evidence="1">
    <location>
        <begin position="822"/>
        <end position="834"/>
    </location>
</feature>
<keyword evidence="2" id="KW-1133">Transmembrane helix</keyword>
<sequence length="834" mass="96734">MSKIVPLPIKSSAIVIKEQEDDIRPSDPVKANQYMLQNMFFKQDETGHPTPYEFTVGLDEFKKHGLGLYLYFKFLEYTIYVFLIMSIIASIVCYFNSTGNGLDAWKNLNLLQKLSVGNQEKIKSSTGTEYTTSDISDFYNNSQTWLSTLTWMDFSYTLIFILFYLAFSYWSNKEIKESMVKEKVPANFSLGVSIQQQQQIKGLREDERDPGKLKGFIEDLGFKVKEVKFAKNYSNTLLLHKQEAELKILIKGEDIKAQFPDCDPAVKQKYMKQLQEIQVERETIIKNIIGKRLRHDEYPTLMAFVIFERIGDKNLFIKEYKANTNYSVFQTFCCGKKVDDKYLFRGNVLKIIPQVDNPSNINWENLEVSSSNRFLRQILVGFGVFCLMIITFFIVFAINVVSKYSPEDCEIRDYTYENTQKWISEATTSSDKTQIQQCFCMNLSLTTLYADYFNYCTDIVYQYTGIQALQIVSAFVILIVNSLLQLLIKSIVIFERYQSLSKKLSGTLTKLFISLFVNTALITLILKANIYGFKLSYYLSSPIPPLQSAQQKEVFPSDFNREWYAVVGAAYVNTWIINIFSPYFVDFVLYPIRNWFRKREALTAKIQRDLNRLSVGPEFNLDLYYANLLNTIFVTLFYSSLIPLMLPLGFFALVMHFLVQKFLLLKYYRKPPSYDEALHDSVFTLLPYSIILHILVAIWTYGHPYIFPSSSDALVENGGLLDVSKDSIWIRISNSSQLSILGVLFVIILVIKYFLINPLSYLVKLCFDSEAVVVDFAQEETYDQIYDQISSIQLATYEIRENENYKDLVYSLDSDQRSPTQRKSEEERVPLQDI</sequence>
<dbReference type="KEGG" id="ptm:GSPATT00004577001"/>
<dbReference type="eggNOG" id="ENOG502S1C7">
    <property type="taxonomic scope" value="Eukaryota"/>
</dbReference>
<feature type="transmembrane region" description="Helical" evidence="2">
    <location>
        <begin position="468"/>
        <end position="488"/>
    </location>
</feature>
<feature type="transmembrane region" description="Helical" evidence="2">
    <location>
        <begin position="77"/>
        <end position="97"/>
    </location>
</feature>
<dbReference type="AlphaFoldDB" id="A0BD66"/>
<dbReference type="GO" id="GO:0005227">
    <property type="term" value="F:calcium-activated cation channel activity"/>
    <property type="evidence" value="ECO:0000318"/>
    <property type="project" value="GO_Central"/>
</dbReference>
<feature type="transmembrane region" description="Helical" evidence="2">
    <location>
        <begin position="508"/>
        <end position="530"/>
    </location>
</feature>
<feature type="transmembrane region" description="Helical" evidence="2">
    <location>
        <begin position="685"/>
        <end position="702"/>
    </location>
</feature>
<dbReference type="PANTHER" id="PTHR13018:SF135">
    <property type="entry name" value="CSC1_OSCA1-LIKE 7TM REGION DOMAIN-CONTAINING PROTEIN"/>
    <property type="match status" value="1"/>
</dbReference>
<dbReference type="OrthoDB" id="291748at2759"/>
<reference evidence="3 4" key="1">
    <citation type="journal article" date="2006" name="Nature">
        <title>Global trends of whole-genome duplications revealed by the ciliate Paramecium tetraurelia.</title>
        <authorList>
            <consortium name="Genoscope"/>
            <person name="Aury J.-M."/>
            <person name="Jaillon O."/>
            <person name="Duret L."/>
            <person name="Noel B."/>
            <person name="Jubin C."/>
            <person name="Porcel B.M."/>
            <person name="Segurens B."/>
            <person name="Daubin V."/>
            <person name="Anthouard V."/>
            <person name="Aiach N."/>
            <person name="Arnaiz O."/>
            <person name="Billaut A."/>
            <person name="Beisson J."/>
            <person name="Blanc I."/>
            <person name="Bouhouche K."/>
            <person name="Camara F."/>
            <person name="Duharcourt S."/>
            <person name="Guigo R."/>
            <person name="Gogendeau D."/>
            <person name="Katinka M."/>
            <person name="Keller A.-M."/>
            <person name="Kissmehl R."/>
            <person name="Klotz C."/>
            <person name="Koll F."/>
            <person name="Le Moue A."/>
            <person name="Lepere C."/>
            <person name="Malinsky S."/>
            <person name="Nowacki M."/>
            <person name="Nowak J.K."/>
            <person name="Plattner H."/>
            <person name="Poulain J."/>
            <person name="Ruiz F."/>
            <person name="Serrano V."/>
            <person name="Zagulski M."/>
            <person name="Dessen P."/>
            <person name="Betermier M."/>
            <person name="Weissenbach J."/>
            <person name="Scarpelli C."/>
            <person name="Schachter V."/>
            <person name="Sperling L."/>
            <person name="Meyer E."/>
            <person name="Cohen J."/>
            <person name="Wincker P."/>
        </authorList>
    </citation>
    <scope>NUCLEOTIDE SEQUENCE [LARGE SCALE GENOMIC DNA]</scope>
    <source>
        <strain evidence="3 4">Stock d4-2</strain>
    </source>
</reference>
<proteinExistence type="predicted"/>
<evidence type="ECO:0008006" key="5">
    <source>
        <dbReference type="Google" id="ProtNLM"/>
    </source>
</evidence>
<dbReference type="GO" id="GO:0005886">
    <property type="term" value="C:plasma membrane"/>
    <property type="evidence" value="ECO:0000318"/>
    <property type="project" value="GO_Central"/>
</dbReference>
<protein>
    <recommendedName>
        <fullName evidence="5">CSC1/OSCA1-like cytosolic domain-containing protein</fullName>
    </recommendedName>
</protein>
<keyword evidence="2" id="KW-0812">Transmembrane</keyword>
<dbReference type="Proteomes" id="UP000000600">
    <property type="component" value="Unassembled WGS sequence"/>
</dbReference>
<dbReference type="HOGENOM" id="CLU_003719_0_0_1"/>
<feature type="transmembrane region" description="Helical" evidence="2">
    <location>
        <begin position="563"/>
        <end position="589"/>
    </location>
</feature>
<organism evidence="3 4">
    <name type="scientific">Paramecium tetraurelia</name>
    <dbReference type="NCBI Taxonomy" id="5888"/>
    <lineage>
        <taxon>Eukaryota</taxon>
        <taxon>Sar</taxon>
        <taxon>Alveolata</taxon>
        <taxon>Ciliophora</taxon>
        <taxon>Intramacronucleata</taxon>
        <taxon>Oligohymenophorea</taxon>
        <taxon>Peniculida</taxon>
        <taxon>Parameciidae</taxon>
        <taxon>Paramecium</taxon>
    </lineage>
</organism>
<feature type="transmembrane region" description="Helical" evidence="2">
    <location>
        <begin position="738"/>
        <end position="755"/>
    </location>
</feature>
<evidence type="ECO:0000313" key="4">
    <source>
        <dbReference type="Proteomes" id="UP000000600"/>
    </source>
</evidence>
<feature type="transmembrane region" description="Helical" evidence="2">
    <location>
        <begin position="644"/>
        <end position="664"/>
    </location>
</feature>
<evidence type="ECO:0000313" key="3">
    <source>
        <dbReference type="EMBL" id="CAK56483.1"/>
    </source>
</evidence>
<evidence type="ECO:0000256" key="1">
    <source>
        <dbReference type="SAM" id="MobiDB-lite"/>
    </source>
</evidence>
<dbReference type="OMA" id="WIRISNS"/>
<dbReference type="GeneID" id="5009665"/>
<dbReference type="InterPro" id="IPR045122">
    <property type="entry name" value="Csc1-like"/>
</dbReference>
<feature type="transmembrane region" description="Helical" evidence="2">
    <location>
        <begin position="378"/>
        <end position="398"/>
    </location>
</feature>